<accession>A0AC35UHF0</accession>
<sequence>MIAVMMEDTDLVATWNVPLSKKTYTVKFEHGTTTGKRIIYVDDKVVLKRDYMFKLVGKESFNIEKFPCTISIDAMGIFSYEYCLEVNGKAFEKFQEQQKKSLIIWCDHIGGIETRICLDKETMDVWVNGNKIETTGEFLDDGTNTHFTYGSNTCIIRSKSSGKKQIGLVYTLTVNGKSIESENSKEDRAKAAEDTEMMKRLLAIQDQDA</sequence>
<proteinExistence type="predicted"/>
<evidence type="ECO:0000313" key="2">
    <source>
        <dbReference type="WBParaSite" id="RSKR_0001087500.1"/>
    </source>
</evidence>
<protein>
    <submittedName>
        <fullName evidence="2">Fas apoptotic inhibitory molecule 1</fullName>
    </submittedName>
</protein>
<evidence type="ECO:0000313" key="1">
    <source>
        <dbReference type="Proteomes" id="UP000095286"/>
    </source>
</evidence>
<dbReference type="WBParaSite" id="RSKR_0001087500.1">
    <property type="protein sequence ID" value="RSKR_0001087500.1"/>
    <property type="gene ID" value="RSKR_0001087500"/>
</dbReference>
<name>A0AC35UHF0_9BILA</name>
<reference evidence="2" key="1">
    <citation type="submission" date="2016-11" db="UniProtKB">
        <authorList>
            <consortium name="WormBaseParasite"/>
        </authorList>
    </citation>
    <scope>IDENTIFICATION</scope>
    <source>
        <strain evidence="2">KR3021</strain>
    </source>
</reference>
<dbReference type="Proteomes" id="UP000095286">
    <property type="component" value="Unplaced"/>
</dbReference>
<organism evidence="1 2">
    <name type="scientific">Rhabditophanes sp. KR3021</name>
    <dbReference type="NCBI Taxonomy" id="114890"/>
    <lineage>
        <taxon>Eukaryota</taxon>
        <taxon>Metazoa</taxon>
        <taxon>Ecdysozoa</taxon>
        <taxon>Nematoda</taxon>
        <taxon>Chromadorea</taxon>
        <taxon>Rhabditida</taxon>
        <taxon>Tylenchina</taxon>
        <taxon>Panagrolaimomorpha</taxon>
        <taxon>Strongyloidoidea</taxon>
        <taxon>Alloionematidae</taxon>
        <taxon>Rhabditophanes</taxon>
    </lineage>
</organism>